<dbReference type="Proteomes" id="UP000242432">
    <property type="component" value="Unassembled WGS sequence"/>
</dbReference>
<organism evidence="1 2">
    <name type="scientific">Succinivibrio dextrinosolvens DSM 3072</name>
    <dbReference type="NCBI Taxonomy" id="1123324"/>
    <lineage>
        <taxon>Bacteria</taxon>
        <taxon>Pseudomonadati</taxon>
        <taxon>Pseudomonadota</taxon>
        <taxon>Gammaproteobacteria</taxon>
        <taxon>Aeromonadales</taxon>
        <taxon>Succinivibrionaceae</taxon>
        <taxon>Succinivibrio</taxon>
    </lineage>
</organism>
<proteinExistence type="predicted"/>
<protein>
    <submittedName>
        <fullName evidence="1">Uncharacterized protein</fullName>
    </submittedName>
</protein>
<name>A0A1T4VVB9_9GAMM</name>
<dbReference type="AlphaFoldDB" id="A0A1T4VVB9"/>
<keyword evidence="2" id="KW-1185">Reference proteome</keyword>
<evidence type="ECO:0000313" key="1">
    <source>
        <dbReference type="EMBL" id="SKA68950.1"/>
    </source>
</evidence>
<feature type="non-terminal residue" evidence="1">
    <location>
        <position position="1"/>
    </location>
</feature>
<gene>
    <name evidence="1" type="ORF">SAMN02745213_02131</name>
</gene>
<accession>A0A1T4VVB9</accession>
<evidence type="ECO:0000313" key="2">
    <source>
        <dbReference type="Proteomes" id="UP000242432"/>
    </source>
</evidence>
<dbReference type="RefSeq" id="WP_078929441.1">
    <property type="nucleotide sequence ID" value="NZ_FUXX01000053.1"/>
</dbReference>
<sequence>ASKKGMQLPYDSDNKLLAMLDSIEQTVFRNGAYYSEVTGVQKELLNALDIPLPTPEPYGKVGKEEEDVDEDDDIRSLDELEIVLNKLEAQAK</sequence>
<dbReference type="EMBL" id="FUXX01000053">
    <property type="protein sequence ID" value="SKA68950.1"/>
    <property type="molecule type" value="Genomic_DNA"/>
</dbReference>
<reference evidence="2" key="1">
    <citation type="submission" date="2017-02" db="EMBL/GenBank/DDBJ databases">
        <authorList>
            <person name="Varghese N."/>
            <person name="Submissions S."/>
        </authorList>
    </citation>
    <scope>NUCLEOTIDE SEQUENCE [LARGE SCALE GENOMIC DNA]</scope>
    <source>
        <strain evidence="2">DSM 3072</strain>
    </source>
</reference>